<organism evidence="2 3">
    <name type="scientific">Cladophialophora psammophila CBS 110553</name>
    <dbReference type="NCBI Taxonomy" id="1182543"/>
    <lineage>
        <taxon>Eukaryota</taxon>
        <taxon>Fungi</taxon>
        <taxon>Dikarya</taxon>
        <taxon>Ascomycota</taxon>
        <taxon>Pezizomycotina</taxon>
        <taxon>Eurotiomycetes</taxon>
        <taxon>Chaetothyriomycetidae</taxon>
        <taxon>Chaetothyriales</taxon>
        <taxon>Herpotrichiellaceae</taxon>
        <taxon>Cladophialophora</taxon>
    </lineage>
</organism>
<dbReference type="HOGENOM" id="CLU_038185_0_0_1"/>
<dbReference type="RefSeq" id="XP_007738972.1">
    <property type="nucleotide sequence ID" value="XM_007740782.1"/>
</dbReference>
<feature type="region of interest" description="Disordered" evidence="1">
    <location>
        <begin position="1"/>
        <end position="137"/>
    </location>
</feature>
<proteinExistence type="predicted"/>
<evidence type="ECO:0000313" key="3">
    <source>
        <dbReference type="Proteomes" id="UP000019471"/>
    </source>
</evidence>
<feature type="compositionally biased region" description="Basic and acidic residues" evidence="1">
    <location>
        <begin position="35"/>
        <end position="47"/>
    </location>
</feature>
<dbReference type="AlphaFoldDB" id="W9XE92"/>
<dbReference type="STRING" id="1182543.W9XE92"/>
<sequence>MPPTTRKRAQAMNNKNNPQPFSVVTDGASQTAGDVMDHKYKDDDPFERVFGPLVDVASDDHDSDHSDYGANKKKRKRKSDSGQKGKAKKRRGRAPPPAVPDLSDDDDVSNGVESEREEDSGLWSVERSAAAKKSKEEKDELSQVLSVKVNGEGGAKTVINLNLAGVLKDLGATSWTLPAATRADTGDFEDTTLVEGKKSKKFGFCELPFELRLKVYRFVFRHGKATEFENRDFSRSSHFLRTNKQVLKEGRVVLYGENSFHFTRDTAIRGKYYQKVWREVGFKDIRRFLESIGPVNISCFKYISFVLTDGADGRSRTAAQIPERKFVDDPHLHEVFRLIGANATLRTLAIQFAGRAWVTHNDFHFLKALTEIKCYNFVTIYRLRGLTNKILNDLKGKLKLVMCVTEDGAPVERKDNKNKVKMVYEGFSVYPSMAHWASEW</sequence>
<evidence type="ECO:0000313" key="2">
    <source>
        <dbReference type="EMBL" id="EXJ75655.1"/>
    </source>
</evidence>
<dbReference type="Proteomes" id="UP000019471">
    <property type="component" value="Unassembled WGS sequence"/>
</dbReference>
<keyword evidence="3" id="KW-1185">Reference proteome</keyword>
<dbReference type="InterPro" id="IPR038883">
    <property type="entry name" value="AN11006-like"/>
</dbReference>
<feature type="compositionally biased region" description="Basic and acidic residues" evidence="1">
    <location>
        <begin position="58"/>
        <end position="67"/>
    </location>
</feature>
<dbReference type="eggNOG" id="ENOG502SH9S">
    <property type="taxonomic scope" value="Eukaryota"/>
</dbReference>
<evidence type="ECO:0000256" key="1">
    <source>
        <dbReference type="SAM" id="MobiDB-lite"/>
    </source>
</evidence>
<accession>W9XE92</accession>
<dbReference type="OrthoDB" id="2951834at2759"/>
<name>W9XE92_9EURO</name>
<feature type="compositionally biased region" description="Polar residues" evidence="1">
    <location>
        <begin position="11"/>
        <end position="32"/>
    </location>
</feature>
<dbReference type="PANTHER" id="PTHR42085">
    <property type="entry name" value="F-BOX DOMAIN-CONTAINING PROTEIN"/>
    <property type="match status" value="1"/>
</dbReference>
<dbReference type="EMBL" id="AMGX01000001">
    <property type="protein sequence ID" value="EXJ75655.1"/>
    <property type="molecule type" value="Genomic_DNA"/>
</dbReference>
<dbReference type="PANTHER" id="PTHR42085:SF2">
    <property type="entry name" value="F-BOX DOMAIN-CONTAINING PROTEIN"/>
    <property type="match status" value="1"/>
</dbReference>
<reference evidence="2 3" key="1">
    <citation type="submission" date="2013-03" db="EMBL/GenBank/DDBJ databases">
        <title>The Genome Sequence of Cladophialophora psammophila CBS 110553.</title>
        <authorList>
            <consortium name="The Broad Institute Genomics Platform"/>
            <person name="Cuomo C."/>
            <person name="de Hoog S."/>
            <person name="Gorbushina A."/>
            <person name="Walker B."/>
            <person name="Young S.K."/>
            <person name="Zeng Q."/>
            <person name="Gargeya S."/>
            <person name="Fitzgerald M."/>
            <person name="Haas B."/>
            <person name="Abouelleil A."/>
            <person name="Allen A.W."/>
            <person name="Alvarado L."/>
            <person name="Arachchi H.M."/>
            <person name="Berlin A.M."/>
            <person name="Chapman S.B."/>
            <person name="Gainer-Dewar J."/>
            <person name="Goldberg J."/>
            <person name="Griggs A."/>
            <person name="Gujja S."/>
            <person name="Hansen M."/>
            <person name="Howarth C."/>
            <person name="Imamovic A."/>
            <person name="Ireland A."/>
            <person name="Larimer J."/>
            <person name="McCowan C."/>
            <person name="Murphy C."/>
            <person name="Pearson M."/>
            <person name="Poon T.W."/>
            <person name="Priest M."/>
            <person name="Roberts A."/>
            <person name="Saif S."/>
            <person name="Shea T."/>
            <person name="Sisk P."/>
            <person name="Sykes S."/>
            <person name="Wortman J."/>
            <person name="Nusbaum C."/>
            <person name="Birren B."/>
        </authorList>
    </citation>
    <scope>NUCLEOTIDE SEQUENCE [LARGE SCALE GENOMIC DNA]</scope>
    <source>
        <strain evidence="2 3">CBS 110553</strain>
    </source>
</reference>
<protein>
    <submittedName>
        <fullName evidence="2">Uncharacterized protein</fullName>
    </submittedName>
</protein>
<comment type="caution">
    <text evidence="2">The sequence shown here is derived from an EMBL/GenBank/DDBJ whole genome shotgun (WGS) entry which is preliminary data.</text>
</comment>
<dbReference type="GeneID" id="19184899"/>
<gene>
    <name evidence="2" type="ORF">A1O5_00162</name>
</gene>